<accession>A0A0B1ZN32</accession>
<dbReference type="Proteomes" id="UP000031057">
    <property type="component" value="Unassembled WGS sequence"/>
</dbReference>
<name>A0A0B1ZN32_9SPHN</name>
<dbReference type="Gene3D" id="2.40.160.10">
    <property type="entry name" value="Porin"/>
    <property type="match status" value="1"/>
</dbReference>
<comment type="caution">
    <text evidence="3">The sequence shown here is derived from an EMBL/GenBank/DDBJ whole genome shotgun (WGS) entry which is preliminary data.</text>
</comment>
<reference evidence="3 4" key="1">
    <citation type="submission" date="2014-10" db="EMBL/GenBank/DDBJ databases">
        <title>Genome sequence of Novosphingobium malaysiense MUSC 273(T).</title>
        <authorList>
            <person name="Lee L.-H."/>
        </authorList>
    </citation>
    <scope>NUCLEOTIDE SEQUENCE [LARGE SCALE GENOMIC DNA]</scope>
    <source>
        <strain evidence="3 4">MUSC 273</strain>
    </source>
</reference>
<dbReference type="Pfam" id="PF07396">
    <property type="entry name" value="Porin_O_P"/>
    <property type="match status" value="1"/>
</dbReference>
<sequence length="467" mass="49881">MRKTLRISAVALAVSAGWALPTQASATDAASVQEELAAMRAQMQVMAQRIDTLESELAVANAKADAASEVALTATETASAAKVAAEKAPPVKVAWKGAPQIEGEGGWSFKPRGRIQIDAASYNGPSGLSGGGNDHLGTITEMRRAWIGAQGTMAGNVGYRLDVSVGGSSVSLADAIITYKAGRKVKIMLGNQRPFTGFEDMTANLYSAFMERSSVSEAFVFERRLGLAAQYSDKILTVQGGVFSDTLSTISDDAARSWSMDARVVASPRVAGGILHIGGSAHYREQGGSVVTSRYRARPFVHPTNLRLIDTGSLASDGETQLMLEAGWISDRFYAVAESRWMKVSRPGMSNPTFNGGYVESGYMLTDDKIAYSNAAFGRIKPRKGIDKGGIGAIQLNTRYEWLDLADAGVMGGHQQTAGLSLVWMPTSHLRFYANYGHTWVDDAVVTANGDGSYSLDTMAMRAQIDF</sequence>
<protein>
    <submittedName>
        <fullName evidence="3">Porin</fullName>
    </submittedName>
</protein>
<dbReference type="InterPro" id="IPR023614">
    <property type="entry name" value="Porin_dom_sf"/>
</dbReference>
<feature type="chain" id="PRO_5002065924" evidence="2">
    <location>
        <begin position="27"/>
        <end position="467"/>
    </location>
</feature>
<evidence type="ECO:0000313" key="3">
    <source>
        <dbReference type="EMBL" id="KHK90651.1"/>
    </source>
</evidence>
<dbReference type="STRING" id="1348853.LK12_15085"/>
<keyword evidence="1" id="KW-0175">Coiled coil</keyword>
<evidence type="ECO:0000313" key="4">
    <source>
        <dbReference type="Proteomes" id="UP000031057"/>
    </source>
</evidence>
<dbReference type="OrthoDB" id="9807854at2"/>
<keyword evidence="4" id="KW-1185">Reference proteome</keyword>
<dbReference type="SUPFAM" id="SSF56935">
    <property type="entry name" value="Porins"/>
    <property type="match status" value="1"/>
</dbReference>
<feature type="signal peptide" evidence="2">
    <location>
        <begin position="1"/>
        <end position="26"/>
    </location>
</feature>
<gene>
    <name evidence="3" type="ORF">LK12_15085</name>
</gene>
<dbReference type="InterPro" id="IPR010870">
    <property type="entry name" value="Porin_O/P"/>
</dbReference>
<organism evidence="3 4">
    <name type="scientific">Novosphingobium malaysiense</name>
    <dbReference type="NCBI Taxonomy" id="1348853"/>
    <lineage>
        <taxon>Bacteria</taxon>
        <taxon>Pseudomonadati</taxon>
        <taxon>Pseudomonadota</taxon>
        <taxon>Alphaproteobacteria</taxon>
        <taxon>Sphingomonadales</taxon>
        <taxon>Sphingomonadaceae</taxon>
        <taxon>Novosphingobium</taxon>
    </lineage>
</organism>
<dbReference type="RefSeq" id="WP_039285790.1">
    <property type="nucleotide sequence ID" value="NZ_JTDI01000004.1"/>
</dbReference>
<dbReference type="AlphaFoldDB" id="A0A0B1ZN32"/>
<keyword evidence="2" id="KW-0732">Signal</keyword>
<proteinExistence type="predicted"/>
<evidence type="ECO:0000256" key="2">
    <source>
        <dbReference type="SAM" id="SignalP"/>
    </source>
</evidence>
<dbReference type="EMBL" id="JTDI01000004">
    <property type="protein sequence ID" value="KHK90651.1"/>
    <property type="molecule type" value="Genomic_DNA"/>
</dbReference>
<evidence type="ECO:0000256" key="1">
    <source>
        <dbReference type="SAM" id="Coils"/>
    </source>
</evidence>
<feature type="coiled-coil region" evidence="1">
    <location>
        <begin position="29"/>
        <end position="70"/>
    </location>
</feature>